<gene>
    <name evidence="2" type="ORF">SAMN02745129_0622</name>
</gene>
<dbReference type="OrthoDB" id="3199551at2"/>
<proteinExistence type="predicted"/>
<dbReference type="RefSeq" id="WP_067664645.1">
    <property type="nucleotide sequence ID" value="NZ_FQXG01000001.1"/>
</dbReference>
<dbReference type="PANTHER" id="PTHR35796:SF3">
    <property type="entry name" value="BHLH DOMAIN-CONTAINING PROTEIN"/>
    <property type="match status" value="1"/>
</dbReference>
<reference evidence="2 3" key="1">
    <citation type="submission" date="2016-11" db="EMBL/GenBank/DDBJ databases">
        <authorList>
            <person name="Jaros S."/>
            <person name="Januszkiewicz K."/>
            <person name="Wedrychowicz H."/>
        </authorList>
    </citation>
    <scope>NUCLEOTIDE SEQUENCE [LARGE SCALE GENOMIC DNA]</scope>
    <source>
        <strain evidence="2 3">DSM 16917</strain>
    </source>
</reference>
<dbReference type="STRING" id="299255.SAMN02745129_0622"/>
<dbReference type="SUPFAM" id="SSF50729">
    <property type="entry name" value="PH domain-like"/>
    <property type="match status" value="1"/>
</dbReference>
<dbReference type="Gene3D" id="2.30.29.50">
    <property type="entry name" value="Bacterial Pleckstrin homology domain"/>
    <property type="match status" value="1"/>
</dbReference>
<feature type="domain" description="Bacterial Pleckstrin homology" evidence="1">
    <location>
        <begin position="3"/>
        <end position="123"/>
    </location>
</feature>
<accession>A0A1M5MEK9</accession>
<name>A0A1M5MEK9_9GAMM</name>
<dbReference type="Proteomes" id="UP000184268">
    <property type="component" value="Unassembled WGS sequence"/>
</dbReference>
<dbReference type="InterPro" id="IPR012544">
    <property type="entry name" value="PHb"/>
</dbReference>
<evidence type="ECO:0000313" key="3">
    <source>
        <dbReference type="Proteomes" id="UP000184268"/>
    </source>
</evidence>
<protein>
    <submittedName>
        <fullName evidence="2">PH domain-containing protein</fullName>
    </submittedName>
</protein>
<keyword evidence="3" id="KW-1185">Reference proteome</keyword>
<evidence type="ECO:0000313" key="2">
    <source>
        <dbReference type="EMBL" id="SHG75798.1"/>
    </source>
</evidence>
<dbReference type="EMBL" id="FQXG01000001">
    <property type="protein sequence ID" value="SHG75798.1"/>
    <property type="molecule type" value="Genomic_DNA"/>
</dbReference>
<dbReference type="AlphaFoldDB" id="A0A1M5MEK9"/>
<organism evidence="2 3">
    <name type="scientific">Ferrimonas marina</name>
    <dbReference type="NCBI Taxonomy" id="299255"/>
    <lineage>
        <taxon>Bacteria</taxon>
        <taxon>Pseudomonadati</taxon>
        <taxon>Pseudomonadota</taxon>
        <taxon>Gammaproteobacteria</taxon>
        <taxon>Alteromonadales</taxon>
        <taxon>Ferrimonadaceae</taxon>
        <taxon>Ferrimonas</taxon>
    </lineage>
</organism>
<dbReference type="InterPro" id="IPR037063">
    <property type="entry name" value="PHb_sf"/>
</dbReference>
<dbReference type="PANTHER" id="PTHR35796">
    <property type="entry name" value="HYPOTHETICAL CYTOSOLIC PROTEIN"/>
    <property type="match status" value="1"/>
</dbReference>
<dbReference type="Pfam" id="PF08000">
    <property type="entry name" value="bPH_1"/>
    <property type="match status" value="1"/>
</dbReference>
<evidence type="ECO:0000259" key="1">
    <source>
        <dbReference type="Pfam" id="PF08000"/>
    </source>
</evidence>
<dbReference type="CDD" id="cd13225">
    <property type="entry name" value="PH-like_bacteria"/>
    <property type="match status" value="1"/>
</dbReference>
<sequence length="124" mass="14035">MGFLNALMGNASEVDLEELKEELEPLLASEEQLQLAYKVVRDLFVFTDKRLLLIDKQGMTGSKVSYHTVPFKSITSFRVETAGRLDMEAELKIWISGHKEPIEWELKRGTDVVGIQKALAELVL</sequence>